<dbReference type="GeneID" id="95374705"/>
<dbReference type="Pfam" id="PF13193">
    <property type="entry name" value="AMP-binding_C"/>
    <property type="match status" value="1"/>
</dbReference>
<dbReference type="InterPro" id="IPR000415">
    <property type="entry name" value="Nitroreductase-like"/>
</dbReference>
<dbReference type="NCBIfam" id="TIGR03605">
    <property type="entry name" value="antibiot_sagB"/>
    <property type="match status" value="1"/>
</dbReference>
<dbReference type="EMBL" id="JAMDMJ010000008">
    <property type="protein sequence ID" value="MCY9595812.1"/>
    <property type="molecule type" value="Genomic_DNA"/>
</dbReference>
<evidence type="ECO:0000256" key="1">
    <source>
        <dbReference type="ARBA" id="ARBA00006432"/>
    </source>
</evidence>
<dbReference type="InterPro" id="IPR045851">
    <property type="entry name" value="AMP-bd_C_sf"/>
</dbReference>
<feature type="domain" description="AMP-binding enzyme C-terminal" evidence="5">
    <location>
        <begin position="877"/>
        <end position="951"/>
    </location>
</feature>
<comment type="similarity">
    <text evidence="1">Belongs to the ATP-dependent AMP-binding enzyme family.</text>
</comment>
<evidence type="ECO:0000259" key="4">
    <source>
        <dbReference type="Pfam" id="PF00881"/>
    </source>
</evidence>
<dbReference type="SUPFAM" id="SSF55469">
    <property type="entry name" value="FMN-dependent nitroreductase-like"/>
    <property type="match status" value="2"/>
</dbReference>
<dbReference type="Proteomes" id="UP001527202">
    <property type="component" value="Unassembled WGS sequence"/>
</dbReference>
<dbReference type="SUPFAM" id="SSF56801">
    <property type="entry name" value="Acetyl-CoA synthetase-like"/>
    <property type="match status" value="1"/>
</dbReference>
<organism evidence="7 8">
    <name type="scientific">Paenibacillus chitinolyticus</name>
    <dbReference type="NCBI Taxonomy" id="79263"/>
    <lineage>
        <taxon>Bacteria</taxon>
        <taxon>Bacillati</taxon>
        <taxon>Bacillota</taxon>
        <taxon>Bacilli</taxon>
        <taxon>Bacillales</taxon>
        <taxon>Paenibacillaceae</taxon>
        <taxon>Paenibacillus</taxon>
    </lineage>
</organism>
<protein>
    <submittedName>
        <fullName evidence="6">AMP-binding protein</fullName>
    </submittedName>
    <submittedName>
        <fullName evidence="7">Dehydrogenase</fullName>
    </submittedName>
</protein>
<keyword evidence="2" id="KW-0436">Ligase</keyword>
<dbReference type="GO" id="GO:0016491">
    <property type="term" value="F:oxidoreductase activity"/>
    <property type="evidence" value="ECO:0007669"/>
    <property type="project" value="InterPro"/>
</dbReference>
<dbReference type="PANTHER" id="PTHR43201">
    <property type="entry name" value="ACYL-COA SYNTHETASE"/>
    <property type="match status" value="1"/>
</dbReference>
<sequence>MTNQLLTQEDVLSIFYNLKGREYVGSKFSKSPRPERHKNFEGPYTRLKTSVFNKTNEDMLPKTGLSILEQVLLSSFSVTSVKFYGYQSEMLWSFPSAGGCYPVDVYVIVRSLDGVEPGIYYYSPLNTSLHKIACADSLFLLDEAILPQDQDADYYIMVSAVPWRSCWKYSHRGYRFSFIDAGHVLANFQTIFHSLGVNFTTYTACKDQHIKTLLHLDSHEEPVGIIAVKQHETKPLAVQQAYRGNYQSRCITTFDSGLSEFDWEPIRLYQEKVRQSLQHQQPSEDWTVRHHIPAEWNDYNEMLRLIIERRSSSSYLPVEIPRHDFIRLLEFVNSLGMPIRIFCVVHAVEGMIPGTYEFNGSELKMIKAGDFRARSTQLCFDQEFVHDSSVLFFFAIDKSQVNDKNFYTYQQRLVDMGILAQMIYLKSGELKLGYSAIGGYYDEEAKELFNLGENMDLLYSGTLGKDDVNSAFKVKMDRYYLNKPKDSEEVKGDSPAQNGRIIDKLYEAVLKYGPKEAIRYADESYTYHQFWNQVEKTGAWIKQQIPKQYPVGISMKNCPNYLFAYYGLLLEGYIPMLIDHTFTQDEVDNLCSYYNIGSLLTLDGEGRIQVQLRDENFDSFDEDEFANVATCRFSSGTTGRPKCLMFTHDAVINAGVNWAKASGITSADNVQVTALFHNGLAFNTSLLAVFVSGACLFIAKQITPKSIWETVMKENISILVAFPVVYDLLNNSKYCKPEHNLRLCLSSAAPLHYAVKQSFLDKTGMEICDYYGIVEAGPCTFNNGSKEASLGTPVPGVDIRIVNEEGFAVADGESGIIQVRSSSMAKGYYKASFPFVISPDGYYQTTDRGFIESNHLHINGRSSDMINVAGKKMDPLEVENVLLKLSGVQDVAVVGIMNERKTTEYPVAFVVLDPGVTIDDLIAHCQQYLAPFKLPQKFVTVDSIPRSGVGKIKRKELADSLS</sequence>
<evidence type="ECO:0000256" key="2">
    <source>
        <dbReference type="ARBA" id="ARBA00022598"/>
    </source>
</evidence>
<dbReference type="CDD" id="cd04433">
    <property type="entry name" value="AFD_class_I"/>
    <property type="match status" value="1"/>
</dbReference>
<feature type="domain" description="AMP-dependent synthetase/ligase" evidence="3">
    <location>
        <begin position="507"/>
        <end position="829"/>
    </location>
</feature>
<dbReference type="InterPro" id="IPR025110">
    <property type="entry name" value="AMP-bd_C"/>
</dbReference>
<dbReference type="OrthoDB" id="9801593at2"/>
<evidence type="ECO:0000259" key="3">
    <source>
        <dbReference type="Pfam" id="PF00501"/>
    </source>
</evidence>
<accession>A0A410WT99</accession>
<reference evidence="7 8" key="1">
    <citation type="submission" date="2018-01" db="EMBL/GenBank/DDBJ databases">
        <title>The whole genome sequencing and assembly of Paenibacillus chitinolyticus KCCM 41400 strain.</title>
        <authorList>
            <person name="Kim J.-Y."/>
            <person name="Park M.-K."/>
            <person name="Lee Y.-J."/>
            <person name="Yi H."/>
            <person name="Bahn Y.-S."/>
            <person name="Kim J.F."/>
            <person name="Lee D.-W."/>
        </authorList>
    </citation>
    <scope>NUCLEOTIDE SEQUENCE [LARGE SCALE GENOMIC DNA]</scope>
    <source>
        <strain evidence="7 8">KCCM 41400</strain>
    </source>
</reference>
<evidence type="ECO:0000313" key="9">
    <source>
        <dbReference type="Proteomes" id="UP001527202"/>
    </source>
</evidence>
<gene>
    <name evidence="6" type="ORF">M5X16_08510</name>
    <name evidence="7" type="ORF">PC41400_07750</name>
</gene>
<dbReference type="GO" id="GO:0031956">
    <property type="term" value="F:medium-chain fatty acid-CoA ligase activity"/>
    <property type="evidence" value="ECO:0007669"/>
    <property type="project" value="TreeGrafter"/>
</dbReference>
<dbReference type="PANTHER" id="PTHR43201:SF5">
    <property type="entry name" value="MEDIUM-CHAIN ACYL-COA LIGASE ACSF2, MITOCHONDRIAL"/>
    <property type="match status" value="1"/>
</dbReference>
<dbReference type="AlphaFoldDB" id="A0A410WT99"/>
<dbReference type="GO" id="GO:0006631">
    <property type="term" value="P:fatty acid metabolic process"/>
    <property type="evidence" value="ECO:0007669"/>
    <property type="project" value="TreeGrafter"/>
</dbReference>
<proteinExistence type="inferred from homology"/>
<dbReference type="InterPro" id="IPR029479">
    <property type="entry name" value="Nitroreductase"/>
</dbReference>
<dbReference type="Gene3D" id="3.40.50.12780">
    <property type="entry name" value="N-terminal domain of ligase-like"/>
    <property type="match status" value="1"/>
</dbReference>
<evidence type="ECO:0000313" key="6">
    <source>
        <dbReference type="EMBL" id="MCY9595812.1"/>
    </source>
</evidence>
<evidence type="ECO:0000313" key="8">
    <source>
        <dbReference type="Proteomes" id="UP000288943"/>
    </source>
</evidence>
<dbReference type="Gene3D" id="3.30.300.30">
    <property type="match status" value="1"/>
</dbReference>
<dbReference type="CDD" id="cd02142">
    <property type="entry name" value="McbC_SagB-like_oxidoreductase"/>
    <property type="match status" value="1"/>
</dbReference>
<dbReference type="Pfam" id="PF00881">
    <property type="entry name" value="Nitroreductase"/>
    <property type="match status" value="2"/>
</dbReference>
<reference evidence="6 9" key="2">
    <citation type="submission" date="2022-05" db="EMBL/GenBank/DDBJ databases">
        <title>Genome Sequencing of Bee-Associated Microbes.</title>
        <authorList>
            <person name="Dunlap C."/>
        </authorList>
    </citation>
    <scope>NUCLEOTIDE SEQUENCE [LARGE SCALE GENOMIC DNA]</scope>
    <source>
        <strain evidence="6 9">NRRL B-23120</strain>
    </source>
</reference>
<dbReference type="KEGG" id="pchi:PC41400_07750"/>
<dbReference type="RefSeq" id="WP_042229194.1">
    <property type="nucleotide sequence ID" value="NZ_CP026520.1"/>
</dbReference>
<dbReference type="Proteomes" id="UP000288943">
    <property type="component" value="Chromosome"/>
</dbReference>
<dbReference type="Gene3D" id="3.40.109.10">
    <property type="entry name" value="NADH Oxidase"/>
    <property type="match status" value="2"/>
</dbReference>
<evidence type="ECO:0000313" key="7">
    <source>
        <dbReference type="EMBL" id="QAV17562.1"/>
    </source>
</evidence>
<evidence type="ECO:0000259" key="5">
    <source>
        <dbReference type="Pfam" id="PF13193"/>
    </source>
</evidence>
<name>A0A410WT99_9BACL</name>
<dbReference type="InterPro" id="IPR000873">
    <property type="entry name" value="AMP-dep_synth/lig_dom"/>
</dbReference>
<keyword evidence="9" id="KW-1185">Reference proteome</keyword>
<dbReference type="InterPro" id="IPR042099">
    <property type="entry name" value="ANL_N_sf"/>
</dbReference>
<feature type="domain" description="Nitroreductase" evidence="4">
    <location>
        <begin position="93"/>
        <end position="228"/>
    </location>
</feature>
<dbReference type="EMBL" id="CP026520">
    <property type="protein sequence ID" value="QAV17562.1"/>
    <property type="molecule type" value="Genomic_DNA"/>
</dbReference>
<dbReference type="InterPro" id="IPR020051">
    <property type="entry name" value="SagB-type_dehydrogenase"/>
</dbReference>
<dbReference type="Pfam" id="PF00501">
    <property type="entry name" value="AMP-binding"/>
    <property type="match status" value="1"/>
</dbReference>
<feature type="domain" description="Nitroreductase" evidence="4">
    <location>
        <begin position="307"/>
        <end position="464"/>
    </location>
</feature>